<comment type="caution">
    <text evidence="1">The sequence shown here is derived from an EMBL/GenBank/DDBJ whole genome shotgun (WGS) entry which is preliminary data.</text>
</comment>
<keyword evidence="2" id="KW-1185">Reference proteome</keyword>
<dbReference type="Proteomes" id="UP001244552">
    <property type="component" value="Unassembled WGS sequence"/>
</dbReference>
<protein>
    <submittedName>
        <fullName evidence="1">Uncharacterized protein</fullName>
    </submittedName>
</protein>
<name>A0ABU0MSE5_9PROT</name>
<organism evidence="1 2">
    <name type="scientific">Azospirillum picis</name>
    <dbReference type="NCBI Taxonomy" id="488438"/>
    <lineage>
        <taxon>Bacteria</taxon>
        <taxon>Pseudomonadati</taxon>
        <taxon>Pseudomonadota</taxon>
        <taxon>Alphaproteobacteria</taxon>
        <taxon>Rhodospirillales</taxon>
        <taxon>Azospirillaceae</taxon>
        <taxon>Azospirillum</taxon>
    </lineage>
</organism>
<dbReference type="RefSeq" id="WP_209988599.1">
    <property type="nucleotide sequence ID" value="NZ_JAGINO010000025.1"/>
</dbReference>
<sequence length="96" mass="11056">MVASRLEDEGEAVEPLPWCRWAWRAWHALSDDRQWRSGGMGPATPCGIPWSVARTYAADHGHDLHLLLRLLRAMDGVYAEWWAEKVKEGQRKTETE</sequence>
<dbReference type="EMBL" id="JAUSVU010000024">
    <property type="protein sequence ID" value="MDQ0536239.1"/>
    <property type="molecule type" value="Genomic_DNA"/>
</dbReference>
<accession>A0ABU0MSE5</accession>
<evidence type="ECO:0000313" key="1">
    <source>
        <dbReference type="EMBL" id="MDQ0536239.1"/>
    </source>
</evidence>
<gene>
    <name evidence="1" type="ORF">QO018_005133</name>
</gene>
<evidence type="ECO:0000313" key="2">
    <source>
        <dbReference type="Proteomes" id="UP001244552"/>
    </source>
</evidence>
<reference evidence="1 2" key="1">
    <citation type="submission" date="2023-07" db="EMBL/GenBank/DDBJ databases">
        <title>Genomic Encyclopedia of Type Strains, Phase IV (KMG-IV): sequencing the most valuable type-strain genomes for metagenomic binning, comparative biology and taxonomic classification.</title>
        <authorList>
            <person name="Goeker M."/>
        </authorList>
    </citation>
    <scope>NUCLEOTIDE SEQUENCE [LARGE SCALE GENOMIC DNA]</scope>
    <source>
        <strain evidence="1 2">DSM 19922</strain>
    </source>
</reference>
<proteinExistence type="predicted"/>